<dbReference type="PANTHER" id="PTHR43778:SF2">
    <property type="entry name" value="PYRUVATE CARBOXYLASE, MITOCHONDRIAL"/>
    <property type="match status" value="1"/>
</dbReference>
<dbReference type="GO" id="GO:0005737">
    <property type="term" value="C:cytoplasm"/>
    <property type="evidence" value="ECO:0007669"/>
    <property type="project" value="TreeGrafter"/>
</dbReference>
<gene>
    <name evidence="1" type="ORF">SMTD_LOCUS1455</name>
</gene>
<dbReference type="PANTHER" id="PTHR43778">
    <property type="entry name" value="PYRUVATE CARBOXYLASE"/>
    <property type="match status" value="1"/>
</dbReference>
<dbReference type="EMBL" id="UZAL01001621">
    <property type="protein sequence ID" value="VDO78282.1"/>
    <property type="molecule type" value="Genomic_DNA"/>
</dbReference>
<dbReference type="InterPro" id="IPR011764">
    <property type="entry name" value="Biotin_carboxylation_dom"/>
</dbReference>
<protein>
    <submittedName>
        <fullName evidence="1">Uncharacterized protein</fullName>
    </submittedName>
</protein>
<dbReference type="STRING" id="31246.A0A183NH69"/>
<dbReference type="Proteomes" id="UP000269396">
    <property type="component" value="Unassembled WGS sequence"/>
</dbReference>
<dbReference type="SUPFAM" id="SSF52440">
    <property type="entry name" value="PreATP-grasp domain"/>
    <property type="match status" value="1"/>
</dbReference>
<proteinExistence type="predicted"/>
<organism evidence="1 2">
    <name type="scientific">Schistosoma mattheei</name>
    <dbReference type="NCBI Taxonomy" id="31246"/>
    <lineage>
        <taxon>Eukaryota</taxon>
        <taxon>Metazoa</taxon>
        <taxon>Spiralia</taxon>
        <taxon>Lophotrochozoa</taxon>
        <taxon>Platyhelminthes</taxon>
        <taxon>Trematoda</taxon>
        <taxon>Digenea</taxon>
        <taxon>Strigeidida</taxon>
        <taxon>Schistosomatoidea</taxon>
        <taxon>Schistosomatidae</taxon>
        <taxon>Schistosoma</taxon>
    </lineage>
</organism>
<dbReference type="AlphaFoldDB" id="A0A183NH69"/>
<dbReference type="PROSITE" id="PS50979">
    <property type="entry name" value="BC"/>
    <property type="match status" value="1"/>
</dbReference>
<dbReference type="GO" id="GO:0004736">
    <property type="term" value="F:pyruvate carboxylase activity"/>
    <property type="evidence" value="ECO:0007669"/>
    <property type="project" value="TreeGrafter"/>
</dbReference>
<sequence>MERPSEIAIRIFRACTEMNIRTVAIYSEQDKMQMHRQKADESYLIGKSLPPVAAYLNIPEIIQLALVCSTTIQYTCIHFCFIQLGFYYSKRGFSSIKM</sequence>
<dbReference type="Gene3D" id="3.40.50.20">
    <property type="match status" value="1"/>
</dbReference>
<dbReference type="InterPro" id="IPR055268">
    <property type="entry name" value="PCB-like"/>
</dbReference>
<evidence type="ECO:0000313" key="2">
    <source>
        <dbReference type="Proteomes" id="UP000269396"/>
    </source>
</evidence>
<dbReference type="InterPro" id="IPR005481">
    <property type="entry name" value="BC-like_N"/>
</dbReference>
<dbReference type="InterPro" id="IPR016185">
    <property type="entry name" value="PreATP-grasp_dom_sf"/>
</dbReference>
<reference evidence="1 2" key="1">
    <citation type="submission" date="2018-11" db="EMBL/GenBank/DDBJ databases">
        <authorList>
            <consortium name="Pathogen Informatics"/>
        </authorList>
    </citation>
    <scope>NUCLEOTIDE SEQUENCE [LARGE SCALE GENOMIC DNA]</scope>
    <source>
        <strain>Denwood</strain>
        <strain evidence="2">Zambia</strain>
    </source>
</reference>
<dbReference type="Pfam" id="PF00289">
    <property type="entry name" value="Biotin_carb_N"/>
    <property type="match status" value="1"/>
</dbReference>
<keyword evidence="2" id="KW-1185">Reference proteome</keyword>
<dbReference type="GO" id="GO:0006094">
    <property type="term" value="P:gluconeogenesis"/>
    <property type="evidence" value="ECO:0007669"/>
    <property type="project" value="TreeGrafter"/>
</dbReference>
<name>A0A183NH69_9TREM</name>
<evidence type="ECO:0000313" key="1">
    <source>
        <dbReference type="EMBL" id="VDO78282.1"/>
    </source>
</evidence>
<accession>A0A183NH69</accession>